<dbReference type="InterPro" id="IPR050796">
    <property type="entry name" value="SCF_F-box_component"/>
</dbReference>
<dbReference type="Gene3D" id="1.20.1280.50">
    <property type="match status" value="1"/>
</dbReference>
<comment type="caution">
    <text evidence="3">The sequence shown here is derived from an EMBL/GenBank/DDBJ whole genome shotgun (WGS) entry which is preliminary data.</text>
</comment>
<dbReference type="InterPro" id="IPR017451">
    <property type="entry name" value="F-box-assoc_interact_dom"/>
</dbReference>
<sequence>MEACPYLSEDVLVGILARLPVKPLLRLRTVCKSWKSIIGSPEFRSLHLSIKRYSSTVLLTTKYPQLLDSYDPVEWYMLLDNDHHRPADPSWLGPLDFPFAYPRLTSPHIVGSINGLICESVSLTCAYDVQAVISVMLWNPTIRRHVYLPDLTLTKPDKSSIEFGYDPTTDDYKIVVLTFGRVVTVPEYNVYSLNSNAWRKGNFLVHPWPDREISFHTTGAFVGGKMHWLLCKADYGRRMYSIFSLYSFDVAEEVFEEVALPPQDPDTMFTFPRVTVLGDSLLVGLGRLASKKFSWTIWVQIAAGGWKKMYRVEEIGLPTEFVCVLKNGELIVDKAREDDDYCSCLSAYDPRARQFKDLEPLPFSQLRRHGGVASLNDHQESLVLLDCTPVGDPAHASRSMSCQVQIKRKTPSGEKN</sequence>
<proteinExistence type="predicted"/>
<evidence type="ECO:0000259" key="2">
    <source>
        <dbReference type="SMART" id="SM00256"/>
    </source>
</evidence>
<dbReference type="Pfam" id="PF00646">
    <property type="entry name" value="F-box"/>
    <property type="match status" value="1"/>
</dbReference>
<dbReference type="SUPFAM" id="SSF81383">
    <property type="entry name" value="F-box domain"/>
    <property type="match status" value="1"/>
</dbReference>
<accession>A0A9N7R3I9</accession>
<evidence type="ECO:0000256" key="1">
    <source>
        <dbReference type="SAM" id="MobiDB-lite"/>
    </source>
</evidence>
<dbReference type="InterPro" id="IPR015915">
    <property type="entry name" value="Kelch-typ_b-propeller"/>
</dbReference>
<dbReference type="OrthoDB" id="591557at2759"/>
<name>A0A9N7R3I9_STRHE</name>
<protein>
    <recommendedName>
        <fullName evidence="2">F-box domain-containing protein</fullName>
    </recommendedName>
</protein>
<dbReference type="PANTHER" id="PTHR31672">
    <property type="entry name" value="BNACNNG10540D PROTEIN"/>
    <property type="match status" value="1"/>
</dbReference>
<dbReference type="InterPro" id="IPR036047">
    <property type="entry name" value="F-box-like_dom_sf"/>
</dbReference>
<dbReference type="SMART" id="SM00256">
    <property type="entry name" value="FBOX"/>
    <property type="match status" value="1"/>
</dbReference>
<dbReference type="Gene3D" id="2.120.10.80">
    <property type="entry name" value="Kelch-type beta propeller"/>
    <property type="match status" value="1"/>
</dbReference>
<dbReference type="Proteomes" id="UP001153555">
    <property type="component" value="Unassembled WGS sequence"/>
</dbReference>
<feature type="domain" description="F-box" evidence="2">
    <location>
        <begin position="7"/>
        <end position="47"/>
    </location>
</feature>
<dbReference type="PANTHER" id="PTHR31672:SF13">
    <property type="entry name" value="F-BOX PROTEIN CPR30-LIKE"/>
    <property type="match status" value="1"/>
</dbReference>
<gene>
    <name evidence="3" type="ORF">SHERM_11644</name>
</gene>
<reference evidence="3" key="1">
    <citation type="submission" date="2019-12" db="EMBL/GenBank/DDBJ databases">
        <authorList>
            <person name="Scholes J."/>
        </authorList>
    </citation>
    <scope>NUCLEOTIDE SEQUENCE</scope>
</reference>
<dbReference type="AlphaFoldDB" id="A0A9N7R3I9"/>
<feature type="region of interest" description="Disordered" evidence="1">
    <location>
        <begin position="394"/>
        <end position="416"/>
    </location>
</feature>
<dbReference type="InterPro" id="IPR006527">
    <property type="entry name" value="F-box-assoc_dom_typ1"/>
</dbReference>
<dbReference type="SUPFAM" id="SSF117281">
    <property type="entry name" value="Kelch motif"/>
    <property type="match status" value="1"/>
</dbReference>
<dbReference type="Pfam" id="PF07734">
    <property type="entry name" value="FBA_1"/>
    <property type="match status" value="1"/>
</dbReference>
<dbReference type="InterPro" id="IPR001810">
    <property type="entry name" value="F-box_dom"/>
</dbReference>
<evidence type="ECO:0000313" key="4">
    <source>
        <dbReference type="Proteomes" id="UP001153555"/>
    </source>
</evidence>
<dbReference type="CDD" id="cd22157">
    <property type="entry name" value="F-box_AtFBW1-like"/>
    <property type="match status" value="1"/>
</dbReference>
<dbReference type="NCBIfam" id="TIGR01640">
    <property type="entry name" value="F_box_assoc_1"/>
    <property type="match status" value="1"/>
</dbReference>
<keyword evidence="4" id="KW-1185">Reference proteome</keyword>
<evidence type="ECO:0000313" key="3">
    <source>
        <dbReference type="EMBL" id="CAA0809733.1"/>
    </source>
</evidence>
<organism evidence="3 4">
    <name type="scientific">Striga hermonthica</name>
    <name type="common">Purple witchweed</name>
    <name type="synonym">Buchnera hermonthica</name>
    <dbReference type="NCBI Taxonomy" id="68872"/>
    <lineage>
        <taxon>Eukaryota</taxon>
        <taxon>Viridiplantae</taxon>
        <taxon>Streptophyta</taxon>
        <taxon>Embryophyta</taxon>
        <taxon>Tracheophyta</taxon>
        <taxon>Spermatophyta</taxon>
        <taxon>Magnoliopsida</taxon>
        <taxon>eudicotyledons</taxon>
        <taxon>Gunneridae</taxon>
        <taxon>Pentapetalae</taxon>
        <taxon>asterids</taxon>
        <taxon>lamiids</taxon>
        <taxon>Lamiales</taxon>
        <taxon>Orobanchaceae</taxon>
        <taxon>Buchnereae</taxon>
        <taxon>Striga</taxon>
    </lineage>
</organism>
<dbReference type="EMBL" id="CACSLK010004199">
    <property type="protein sequence ID" value="CAA0809733.1"/>
    <property type="molecule type" value="Genomic_DNA"/>
</dbReference>